<comment type="caution">
    <text evidence="1">The sequence shown here is derived from an EMBL/GenBank/DDBJ whole genome shotgun (WGS) entry which is preliminary data.</text>
</comment>
<evidence type="ECO:0000313" key="2">
    <source>
        <dbReference type="Proteomes" id="UP001185927"/>
    </source>
</evidence>
<dbReference type="EMBL" id="JAWLKB010000076">
    <property type="protein sequence ID" value="MDV6271753.1"/>
    <property type="molecule type" value="Genomic_DNA"/>
</dbReference>
<keyword evidence="2" id="KW-1185">Reference proteome</keyword>
<organism evidence="1 2">
    <name type="scientific">Rhodococcus globerulus</name>
    <dbReference type="NCBI Taxonomy" id="33008"/>
    <lineage>
        <taxon>Bacteria</taxon>
        <taxon>Bacillati</taxon>
        <taxon>Actinomycetota</taxon>
        <taxon>Actinomycetes</taxon>
        <taxon>Mycobacteriales</taxon>
        <taxon>Nocardiaceae</taxon>
        <taxon>Rhodococcus</taxon>
    </lineage>
</organism>
<dbReference type="RefSeq" id="WP_317546425.1">
    <property type="nucleotide sequence ID" value="NZ_JAWLKB010000076.1"/>
</dbReference>
<accession>A0ABU4C5H1</accession>
<reference evidence="1 2" key="1">
    <citation type="submission" date="2023-10" db="EMBL/GenBank/DDBJ databases">
        <title>Development of a sustainable strategy for remediation of hydrocarbon-contaminated territories based on the waste exchange concept.</title>
        <authorList>
            <person name="Krivoruchko A."/>
        </authorList>
    </citation>
    <scope>NUCLEOTIDE SEQUENCE [LARGE SCALE GENOMIC DNA]</scope>
    <source>
        <strain evidence="1 2">IEGM 1203</strain>
    </source>
</reference>
<proteinExistence type="predicted"/>
<sequence length="151" mass="16574">MDALRIPVQAQGGDFTSEALDVLVEMSGGYPYFLPEYGKAIWNIAPGTPFELADALGAIEVGRRHLDEGFFPSRWDRATPRERKYLAAMSTLGEDQPRSAGVAEVMGPTASGSSEVRDSAIKRGLIWSPERGRIAFTVPGMGDFIRRRQLD</sequence>
<protein>
    <submittedName>
        <fullName evidence="1">Uncharacterized protein</fullName>
    </submittedName>
</protein>
<evidence type="ECO:0000313" key="1">
    <source>
        <dbReference type="EMBL" id="MDV6271753.1"/>
    </source>
</evidence>
<dbReference type="Proteomes" id="UP001185927">
    <property type="component" value="Unassembled WGS sequence"/>
</dbReference>
<name>A0ABU4C5H1_RHOGO</name>
<gene>
    <name evidence="1" type="ORF">R3Q16_34775</name>
</gene>